<reference evidence="1" key="1">
    <citation type="submission" date="2020-08" db="EMBL/GenBank/DDBJ databases">
        <title>Multicomponent nature underlies the extraordinary mechanical properties of spider dragline silk.</title>
        <authorList>
            <person name="Kono N."/>
            <person name="Nakamura H."/>
            <person name="Mori M."/>
            <person name="Yoshida Y."/>
            <person name="Ohtoshi R."/>
            <person name="Malay A.D."/>
            <person name="Moran D.A.P."/>
            <person name="Tomita M."/>
            <person name="Numata K."/>
            <person name="Arakawa K."/>
        </authorList>
    </citation>
    <scope>NUCLEOTIDE SEQUENCE</scope>
</reference>
<gene>
    <name evidence="1" type="ORF">NPIL_362611</name>
</gene>
<dbReference type="EMBL" id="BMAW01064530">
    <property type="protein sequence ID" value="GFT45643.1"/>
    <property type="molecule type" value="Genomic_DNA"/>
</dbReference>
<accession>A0A8X6P133</accession>
<comment type="caution">
    <text evidence="1">The sequence shown here is derived from an EMBL/GenBank/DDBJ whole genome shotgun (WGS) entry which is preliminary data.</text>
</comment>
<name>A0A8X6P133_NEPPI</name>
<protein>
    <submittedName>
        <fullName evidence="1">Uncharacterized protein</fullName>
    </submittedName>
</protein>
<evidence type="ECO:0000313" key="2">
    <source>
        <dbReference type="Proteomes" id="UP000887013"/>
    </source>
</evidence>
<keyword evidence="2" id="KW-1185">Reference proteome</keyword>
<sequence length="150" mass="17410">MKSAVSIALLRHQRYRAKCSNPLCLPTMKIESFAGDIENFQIFYAQFSSAVVFCVFLSYLKDELARLVDDTWLCGLQSDGILPANVAKQWNKRISEFPALNYKYISTWIGVALPLDYSQHMFYKRAFAERAYEDVLCIRFQEDKTTKVRL</sequence>
<proteinExistence type="predicted"/>
<dbReference type="AlphaFoldDB" id="A0A8X6P133"/>
<evidence type="ECO:0000313" key="1">
    <source>
        <dbReference type="EMBL" id="GFT45643.1"/>
    </source>
</evidence>
<dbReference type="Proteomes" id="UP000887013">
    <property type="component" value="Unassembled WGS sequence"/>
</dbReference>
<organism evidence="1 2">
    <name type="scientific">Nephila pilipes</name>
    <name type="common">Giant wood spider</name>
    <name type="synonym">Nephila maculata</name>
    <dbReference type="NCBI Taxonomy" id="299642"/>
    <lineage>
        <taxon>Eukaryota</taxon>
        <taxon>Metazoa</taxon>
        <taxon>Ecdysozoa</taxon>
        <taxon>Arthropoda</taxon>
        <taxon>Chelicerata</taxon>
        <taxon>Arachnida</taxon>
        <taxon>Araneae</taxon>
        <taxon>Araneomorphae</taxon>
        <taxon>Entelegynae</taxon>
        <taxon>Araneoidea</taxon>
        <taxon>Nephilidae</taxon>
        <taxon>Nephila</taxon>
    </lineage>
</organism>